<keyword evidence="2" id="KW-1185">Reference proteome</keyword>
<dbReference type="InterPro" id="IPR007396">
    <property type="entry name" value="TR_PAI2-type"/>
</dbReference>
<proteinExistence type="predicted"/>
<organism evidence="1 2">
    <name type="scientific">Sphingomonas lycopersici</name>
    <dbReference type="NCBI Taxonomy" id="2951807"/>
    <lineage>
        <taxon>Bacteria</taxon>
        <taxon>Pseudomonadati</taxon>
        <taxon>Pseudomonadota</taxon>
        <taxon>Alphaproteobacteria</taxon>
        <taxon>Sphingomonadales</taxon>
        <taxon>Sphingomonadaceae</taxon>
        <taxon>Sphingomonas</taxon>
    </lineage>
</organism>
<dbReference type="InterPro" id="IPR012349">
    <property type="entry name" value="Split_barrel_FMN-bd"/>
</dbReference>
<reference evidence="1" key="1">
    <citation type="submission" date="2022-06" db="EMBL/GenBank/DDBJ databases">
        <title>Sphingomonas sp. nov. isolated from rhizosphere soil of tomato.</title>
        <authorList>
            <person name="Dong H."/>
            <person name="Gao R."/>
        </authorList>
    </citation>
    <scope>NUCLEOTIDE SEQUENCE</scope>
    <source>
        <strain evidence="1">MMSM24</strain>
    </source>
</reference>
<sequence length="206" mass="22680">MNPAFDELSPFDVASLVEAYPLAWVTAHFAGVDGASLLPLVGVYDEHRGLTSLIGHMSRANPLAEMFATDPRALILFTGPQGYVSPEHAGLRDWAPTWNYAQLRVEAEVRFTPERTDAALDMLIEQMEQGRVAPWQSTELGARYAGMRKAIIGFEANVKRLAGRFKLGQDENDTALTRILASHPDPALVEWMQRSNAGRGKSRASS</sequence>
<dbReference type="Pfam" id="PF04299">
    <property type="entry name" value="FMN_bind_2"/>
    <property type="match status" value="1"/>
</dbReference>
<dbReference type="PANTHER" id="PTHR35802">
    <property type="entry name" value="PROTEASE SYNTHASE AND SPORULATION PROTEIN PAI 2"/>
    <property type="match status" value="1"/>
</dbReference>
<name>A0AA41ZAY7_9SPHN</name>
<dbReference type="EMBL" id="JANFAV010000015">
    <property type="protein sequence ID" value="MCW6536725.1"/>
    <property type="molecule type" value="Genomic_DNA"/>
</dbReference>
<dbReference type="AlphaFoldDB" id="A0AA41ZAY7"/>
<gene>
    <name evidence="1" type="ORF">NEE01_18260</name>
</gene>
<evidence type="ECO:0000313" key="2">
    <source>
        <dbReference type="Proteomes" id="UP001165565"/>
    </source>
</evidence>
<dbReference type="Proteomes" id="UP001165565">
    <property type="component" value="Unassembled WGS sequence"/>
</dbReference>
<dbReference type="RefSeq" id="WP_265270415.1">
    <property type="nucleotide sequence ID" value="NZ_JANFAU010000004.1"/>
</dbReference>
<accession>A0AA41ZAY7</accession>
<dbReference type="Gene3D" id="2.30.110.10">
    <property type="entry name" value="Electron Transport, Fmn-binding Protein, Chain A"/>
    <property type="match status" value="1"/>
</dbReference>
<protein>
    <submittedName>
        <fullName evidence="1">FMN-binding negative transcriptional regulator</fullName>
    </submittedName>
</protein>
<dbReference type="SUPFAM" id="SSF50475">
    <property type="entry name" value="FMN-binding split barrel"/>
    <property type="match status" value="1"/>
</dbReference>
<evidence type="ECO:0000313" key="1">
    <source>
        <dbReference type="EMBL" id="MCW6536725.1"/>
    </source>
</evidence>
<dbReference type="PANTHER" id="PTHR35802:SF1">
    <property type="entry name" value="PROTEASE SYNTHASE AND SPORULATION PROTEIN PAI 2"/>
    <property type="match status" value="1"/>
</dbReference>
<comment type="caution">
    <text evidence="1">The sequence shown here is derived from an EMBL/GenBank/DDBJ whole genome shotgun (WGS) entry which is preliminary data.</text>
</comment>